<sequence>MHSGSKLRVRFFLPAAITTATRISSASPDSRTSFVRDPIAQAMKMNADRCVVIRIVRLKSAGSFGQASESICTHMPGITSRHAHCSDDADTTTGLAECSDPYGLGSSMNLGQVALSKEMPTLFQCIHDHTCPSCIWVPTPPTTRCSGLTQL</sequence>
<dbReference type="AlphaFoldDB" id="A0A165T343"/>
<dbReference type="Proteomes" id="UP000076761">
    <property type="component" value="Unassembled WGS sequence"/>
</dbReference>
<evidence type="ECO:0000313" key="2">
    <source>
        <dbReference type="Proteomes" id="UP000076761"/>
    </source>
</evidence>
<accession>A0A165T343</accession>
<keyword evidence="2" id="KW-1185">Reference proteome</keyword>
<dbReference type="EMBL" id="KV425568">
    <property type="protein sequence ID" value="KZT26068.1"/>
    <property type="molecule type" value="Genomic_DNA"/>
</dbReference>
<organism evidence="1 2">
    <name type="scientific">Neolentinus lepideus HHB14362 ss-1</name>
    <dbReference type="NCBI Taxonomy" id="1314782"/>
    <lineage>
        <taxon>Eukaryota</taxon>
        <taxon>Fungi</taxon>
        <taxon>Dikarya</taxon>
        <taxon>Basidiomycota</taxon>
        <taxon>Agaricomycotina</taxon>
        <taxon>Agaricomycetes</taxon>
        <taxon>Gloeophyllales</taxon>
        <taxon>Gloeophyllaceae</taxon>
        <taxon>Neolentinus</taxon>
    </lineage>
</organism>
<name>A0A165T343_9AGAM</name>
<dbReference type="InParanoid" id="A0A165T343"/>
<protein>
    <submittedName>
        <fullName evidence="1">Uncharacterized protein</fullName>
    </submittedName>
</protein>
<reference evidence="1 2" key="1">
    <citation type="journal article" date="2016" name="Mol. Biol. Evol.">
        <title>Comparative Genomics of Early-Diverging Mushroom-Forming Fungi Provides Insights into the Origins of Lignocellulose Decay Capabilities.</title>
        <authorList>
            <person name="Nagy L.G."/>
            <person name="Riley R."/>
            <person name="Tritt A."/>
            <person name="Adam C."/>
            <person name="Daum C."/>
            <person name="Floudas D."/>
            <person name="Sun H."/>
            <person name="Yadav J.S."/>
            <person name="Pangilinan J."/>
            <person name="Larsson K.H."/>
            <person name="Matsuura K."/>
            <person name="Barry K."/>
            <person name="Labutti K."/>
            <person name="Kuo R."/>
            <person name="Ohm R.A."/>
            <person name="Bhattacharya S.S."/>
            <person name="Shirouzu T."/>
            <person name="Yoshinaga Y."/>
            <person name="Martin F.M."/>
            <person name="Grigoriev I.V."/>
            <person name="Hibbett D.S."/>
        </authorList>
    </citation>
    <scope>NUCLEOTIDE SEQUENCE [LARGE SCALE GENOMIC DNA]</scope>
    <source>
        <strain evidence="1 2">HHB14362 ss-1</strain>
    </source>
</reference>
<gene>
    <name evidence="1" type="ORF">NEOLEDRAFT_267071</name>
</gene>
<proteinExistence type="predicted"/>
<evidence type="ECO:0000313" key="1">
    <source>
        <dbReference type="EMBL" id="KZT26068.1"/>
    </source>
</evidence>